<dbReference type="GO" id="GO:0005576">
    <property type="term" value="C:extracellular region"/>
    <property type="evidence" value="ECO:0007669"/>
    <property type="project" value="UniProtKB-SubCell"/>
</dbReference>
<comment type="similarity">
    <text evidence="2">Belongs to the beta-microseminoprotein family.</text>
</comment>
<dbReference type="AlphaFoldDB" id="A0A6G1R1P9"/>
<sequence length="108" mass="11846">MAPLHVFVYLLGLVVLSHSACFFRQLEVKDVNNPPKGCVDEDGKQHAFGTKWMRDCKACSCTTAGLSCCDMIPEAVNVPQECELVVNRKTCSGKVVLKSDKTKLCNPV</sequence>
<dbReference type="Gene3D" id="2.60.40.1900">
    <property type="entry name" value="Beta-microseminoprotein (PSP94) domain"/>
    <property type="match status" value="1"/>
</dbReference>
<evidence type="ECO:0000313" key="6">
    <source>
        <dbReference type="EMBL" id="KAF3708296.1"/>
    </source>
</evidence>
<reference evidence="6 7" key="1">
    <citation type="submission" date="2019-02" db="EMBL/GenBank/DDBJ databases">
        <title>Opniocepnalus argus genome.</title>
        <authorList>
            <person name="Zhou C."/>
            <person name="Xiao S."/>
        </authorList>
    </citation>
    <scope>NUCLEOTIDE SEQUENCE [LARGE SCALE GENOMIC DNA]</scope>
    <source>
        <strain evidence="6">OARG1902GOOAL</strain>
        <tissue evidence="6">Muscle</tissue>
    </source>
</reference>
<dbReference type="Proteomes" id="UP000503349">
    <property type="component" value="Chromosome 1"/>
</dbReference>
<dbReference type="PANTHER" id="PTHR10500">
    <property type="entry name" value="BETA-MICROSEMINOPROTEIN"/>
    <property type="match status" value="1"/>
</dbReference>
<dbReference type="OrthoDB" id="6076852at2759"/>
<evidence type="ECO:0000256" key="3">
    <source>
        <dbReference type="ARBA" id="ARBA00022525"/>
    </source>
</evidence>
<evidence type="ECO:0000256" key="5">
    <source>
        <dbReference type="SAM" id="SignalP"/>
    </source>
</evidence>
<keyword evidence="4" id="KW-1015">Disulfide bond</keyword>
<keyword evidence="3" id="KW-0964">Secreted</keyword>
<dbReference type="PANTHER" id="PTHR10500:SF7">
    <property type="entry name" value="BETA-MICROSEMINOPROTEIN"/>
    <property type="match status" value="1"/>
</dbReference>
<organism evidence="6 7">
    <name type="scientific">Channa argus</name>
    <name type="common">Northern snakehead</name>
    <name type="synonym">Ophicephalus argus</name>
    <dbReference type="NCBI Taxonomy" id="215402"/>
    <lineage>
        <taxon>Eukaryota</taxon>
        <taxon>Metazoa</taxon>
        <taxon>Chordata</taxon>
        <taxon>Craniata</taxon>
        <taxon>Vertebrata</taxon>
        <taxon>Euteleostomi</taxon>
        <taxon>Actinopterygii</taxon>
        <taxon>Neopterygii</taxon>
        <taxon>Teleostei</taxon>
        <taxon>Neoteleostei</taxon>
        <taxon>Acanthomorphata</taxon>
        <taxon>Anabantaria</taxon>
        <taxon>Anabantiformes</taxon>
        <taxon>Channoidei</taxon>
        <taxon>Channidae</taxon>
        <taxon>Channa</taxon>
    </lineage>
</organism>
<dbReference type="InterPro" id="IPR008735">
    <property type="entry name" value="PSP94"/>
</dbReference>
<feature type="chain" id="PRO_5026109234" evidence="5">
    <location>
        <begin position="20"/>
        <end position="108"/>
    </location>
</feature>
<keyword evidence="7" id="KW-1185">Reference proteome</keyword>
<evidence type="ECO:0000256" key="4">
    <source>
        <dbReference type="ARBA" id="ARBA00023157"/>
    </source>
</evidence>
<gene>
    <name evidence="6" type="ORF">EXN66_Car001470</name>
</gene>
<evidence type="ECO:0000256" key="2">
    <source>
        <dbReference type="ARBA" id="ARBA00010352"/>
    </source>
</evidence>
<protein>
    <submittedName>
        <fullName evidence="6">Beta-microseminoprotein</fullName>
    </submittedName>
</protein>
<proteinExistence type="inferred from homology"/>
<evidence type="ECO:0000256" key="1">
    <source>
        <dbReference type="ARBA" id="ARBA00004613"/>
    </source>
</evidence>
<dbReference type="EMBL" id="CM015712">
    <property type="protein sequence ID" value="KAF3708296.1"/>
    <property type="molecule type" value="Genomic_DNA"/>
</dbReference>
<comment type="subcellular location">
    <subcellularLocation>
        <location evidence="1">Secreted</location>
    </subcellularLocation>
</comment>
<keyword evidence="5" id="KW-0732">Signal</keyword>
<name>A0A6G1R1P9_CHAAH</name>
<feature type="signal peptide" evidence="5">
    <location>
        <begin position="1"/>
        <end position="19"/>
    </location>
</feature>
<reference evidence="7" key="2">
    <citation type="submission" date="2019-02" db="EMBL/GenBank/DDBJ databases">
        <title>Opniocepnalus argus Var Kimnra genome.</title>
        <authorList>
            <person name="Zhou C."/>
            <person name="Xiao S."/>
        </authorList>
    </citation>
    <scope>NUCLEOTIDE SEQUENCE [LARGE SCALE GENOMIC DNA]</scope>
</reference>
<evidence type="ECO:0000313" key="7">
    <source>
        <dbReference type="Proteomes" id="UP000503349"/>
    </source>
</evidence>
<dbReference type="Pfam" id="PF05825">
    <property type="entry name" value="PSP94"/>
    <property type="match status" value="1"/>
</dbReference>
<accession>A0A6G1R1P9</accession>